<sequence length="217" mass="23748">MKSDLQIQQDVMDELEWDPILSAAEIGVAVHNGIVTLNGQVSTFSKKLAAENAAKRVKGVKAVATDIEVKFSNAYNRTDTDIAAAALNALKWHSLVPDDKVRVKVDDGFVTLEGEVEWEYQRQSATNAVRNLNGVKNVANLIAVKPLISAKVVKDSIRKALERSADVEADRVEVVTSGGKVTLKGNVRSWNEKEEVKRAAWSTPGIVDLEDKLVIFP</sequence>
<dbReference type="SMART" id="SM00749">
    <property type="entry name" value="BON"/>
    <property type="match status" value="3"/>
</dbReference>
<dbReference type="Proteomes" id="UP001485459">
    <property type="component" value="Chromosome"/>
</dbReference>
<dbReference type="InterPro" id="IPR014004">
    <property type="entry name" value="Transpt-assoc_nodulatn_dom_bac"/>
</dbReference>
<dbReference type="Pfam" id="PF04972">
    <property type="entry name" value="BON"/>
    <property type="match status" value="3"/>
</dbReference>
<gene>
    <name evidence="3" type="ORF">WJU16_22750</name>
</gene>
<keyword evidence="1" id="KW-0732">Signal</keyword>
<dbReference type="InterPro" id="IPR007055">
    <property type="entry name" value="BON_dom"/>
</dbReference>
<accession>A0ABZ2YMX8</accession>
<dbReference type="InterPro" id="IPR051686">
    <property type="entry name" value="Lipoprotein_DolP"/>
</dbReference>
<evidence type="ECO:0000256" key="1">
    <source>
        <dbReference type="ARBA" id="ARBA00022729"/>
    </source>
</evidence>
<proteinExistence type="predicted"/>
<dbReference type="EMBL" id="CP149822">
    <property type="protein sequence ID" value="WZN40784.1"/>
    <property type="molecule type" value="Genomic_DNA"/>
</dbReference>
<protein>
    <submittedName>
        <fullName evidence="3">BON domain-containing protein</fullName>
    </submittedName>
</protein>
<keyword evidence="4" id="KW-1185">Reference proteome</keyword>
<dbReference type="PANTHER" id="PTHR34606:SF4">
    <property type="entry name" value="OUTER MEMBRANE LIPOPROTEIN DOLP"/>
    <property type="match status" value="1"/>
</dbReference>
<dbReference type="RefSeq" id="WP_341835649.1">
    <property type="nucleotide sequence ID" value="NZ_CP149822.1"/>
</dbReference>
<evidence type="ECO:0000313" key="4">
    <source>
        <dbReference type="Proteomes" id="UP001485459"/>
    </source>
</evidence>
<organism evidence="3 4">
    <name type="scientific">Chitinophaga pollutisoli</name>
    <dbReference type="NCBI Taxonomy" id="3133966"/>
    <lineage>
        <taxon>Bacteria</taxon>
        <taxon>Pseudomonadati</taxon>
        <taxon>Bacteroidota</taxon>
        <taxon>Chitinophagia</taxon>
        <taxon>Chitinophagales</taxon>
        <taxon>Chitinophagaceae</taxon>
        <taxon>Chitinophaga</taxon>
    </lineage>
</organism>
<name>A0ABZ2YMX8_9BACT</name>
<feature type="domain" description="BON" evidence="2">
    <location>
        <begin position="3"/>
        <end position="71"/>
    </location>
</feature>
<dbReference type="Gene3D" id="3.30.1340.30">
    <property type="match status" value="3"/>
</dbReference>
<dbReference type="PANTHER" id="PTHR34606">
    <property type="entry name" value="BON DOMAIN-CONTAINING PROTEIN"/>
    <property type="match status" value="1"/>
</dbReference>
<feature type="domain" description="BON" evidence="2">
    <location>
        <begin position="149"/>
        <end position="217"/>
    </location>
</feature>
<reference evidence="4" key="1">
    <citation type="submission" date="2024-03" db="EMBL/GenBank/DDBJ databases">
        <title>Chitinophaga horti sp. nov., isolated from garden soil.</title>
        <authorList>
            <person name="Lee D.S."/>
            <person name="Han D.M."/>
            <person name="Baek J.H."/>
            <person name="Choi D.G."/>
            <person name="Jeon J.H."/>
            <person name="Jeon C.O."/>
        </authorList>
    </citation>
    <scope>NUCLEOTIDE SEQUENCE [LARGE SCALE GENOMIC DNA]</scope>
    <source>
        <strain evidence="4">GPA1</strain>
    </source>
</reference>
<dbReference type="PROSITE" id="PS50914">
    <property type="entry name" value="BON"/>
    <property type="match status" value="3"/>
</dbReference>
<evidence type="ECO:0000313" key="3">
    <source>
        <dbReference type="EMBL" id="WZN40784.1"/>
    </source>
</evidence>
<evidence type="ECO:0000259" key="2">
    <source>
        <dbReference type="PROSITE" id="PS50914"/>
    </source>
</evidence>
<feature type="domain" description="BON" evidence="2">
    <location>
        <begin position="78"/>
        <end position="146"/>
    </location>
</feature>